<dbReference type="PANTHER" id="PTHR15384">
    <property type="entry name" value="PROTEIN EVI2B"/>
    <property type="match status" value="1"/>
</dbReference>
<reference evidence="4 5" key="1">
    <citation type="submission" date="2019-09" db="EMBL/GenBank/DDBJ databases">
        <title>Bird 10,000 Genomes (B10K) Project - Family phase.</title>
        <authorList>
            <person name="Zhang G."/>
        </authorList>
    </citation>
    <scope>NUCLEOTIDE SEQUENCE [LARGE SCALE GENOMIC DNA]</scope>
    <source>
        <strain evidence="4">B10K-DU-012-45</strain>
    </source>
</reference>
<keyword evidence="2" id="KW-0472">Membrane</keyword>
<organism evidence="4 5">
    <name type="scientific">Pelecanoides urinatrix</name>
    <name type="common">Common diving petrel</name>
    <name type="synonym">Procellaria urinatrix</name>
    <dbReference type="NCBI Taxonomy" id="37079"/>
    <lineage>
        <taxon>Eukaryota</taxon>
        <taxon>Metazoa</taxon>
        <taxon>Chordata</taxon>
        <taxon>Craniata</taxon>
        <taxon>Vertebrata</taxon>
        <taxon>Euteleostomi</taxon>
        <taxon>Archelosauria</taxon>
        <taxon>Archosauria</taxon>
        <taxon>Dinosauria</taxon>
        <taxon>Saurischia</taxon>
        <taxon>Theropoda</taxon>
        <taxon>Coelurosauria</taxon>
        <taxon>Aves</taxon>
        <taxon>Neognathae</taxon>
        <taxon>Neoaves</taxon>
        <taxon>Aequornithes</taxon>
        <taxon>Procellariiformes</taxon>
        <taxon>Procellariidae</taxon>
        <taxon>Pelecanoides</taxon>
    </lineage>
</organism>
<accession>A0A7L3C686</accession>
<dbReference type="InterPro" id="IPR033239">
    <property type="entry name" value="EVI2B"/>
</dbReference>
<feature type="chain" id="PRO_5029833396" evidence="3">
    <location>
        <begin position="23"/>
        <end position="288"/>
    </location>
</feature>
<keyword evidence="5" id="KW-1185">Reference proteome</keyword>
<dbReference type="GO" id="GO:2000035">
    <property type="term" value="P:regulation of stem cell division"/>
    <property type="evidence" value="ECO:0007669"/>
    <property type="project" value="TreeGrafter"/>
</dbReference>
<keyword evidence="2" id="KW-0812">Transmembrane</keyword>
<sequence length="288" mass="31506">MAGNQVILFLFYGEIWKLLSTAIPQNVSMNKRNTYTSIRSPIEDKPPLHLLRATGPSLHKSGRALTVTTPPQFPKAYAEASDGSWIAALLIGIILISMIMAIIIILLWKCCKRPVLVDSNWAGRSPFADGDTPDVFMDSDQATKRSSVLFMLPWKLKQDTNLQDDPIASEKPSHCTTSNANSQLPPPAEDRSGASTAVSNADASPAPTSAAASRARDSCPQPAALPESPDLPPPPEWLREPAEGHSPHLSEYQEFHSETEEQLPPPPELLIQEIHEVLPQLPQPEHPL</sequence>
<dbReference type="AlphaFoldDB" id="A0A7L3C686"/>
<dbReference type="OrthoDB" id="9451284at2759"/>
<protein>
    <submittedName>
        <fullName evidence="4">EVI2B protein</fullName>
    </submittedName>
</protein>
<feature type="compositionally biased region" description="Polar residues" evidence="1">
    <location>
        <begin position="174"/>
        <end position="183"/>
    </location>
</feature>
<keyword evidence="2" id="KW-1133">Transmembrane helix</keyword>
<feature type="non-terminal residue" evidence="4">
    <location>
        <position position="288"/>
    </location>
</feature>
<feature type="transmembrane region" description="Helical" evidence="2">
    <location>
        <begin position="85"/>
        <end position="108"/>
    </location>
</feature>
<feature type="non-terminal residue" evidence="4">
    <location>
        <position position="1"/>
    </location>
</feature>
<keyword evidence="3" id="KW-0732">Signal</keyword>
<evidence type="ECO:0000256" key="1">
    <source>
        <dbReference type="SAM" id="MobiDB-lite"/>
    </source>
</evidence>
<feature type="compositionally biased region" description="Basic and acidic residues" evidence="1">
    <location>
        <begin position="237"/>
        <end position="259"/>
    </location>
</feature>
<feature type="compositionally biased region" description="Low complexity" evidence="1">
    <location>
        <begin position="201"/>
        <end position="213"/>
    </location>
</feature>
<dbReference type="EMBL" id="VZTQ01009260">
    <property type="protein sequence ID" value="NXT39105.1"/>
    <property type="molecule type" value="Genomic_DNA"/>
</dbReference>
<evidence type="ECO:0000313" key="4">
    <source>
        <dbReference type="EMBL" id="NXT39105.1"/>
    </source>
</evidence>
<dbReference type="GO" id="GO:0045660">
    <property type="term" value="P:positive regulation of neutrophil differentiation"/>
    <property type="evidence" value="ECO:0007669"/>
    <property type="project" value="TreeGrafter"/>
</dbReference>
<proteinExistence type="predicted"/>
<evidence type="ECO:0000256" key="2">
    <source>
        <dbReference type="SAM" id="Phobius"/>
    </source>
</evidence>
<evidence type="ECO:0000256" key="3">
    <source>
        <dbReference type="SAM" id="SignalP"/>
    </source>
</evidence>
<comment type="caution">
    <text evidence="4">The sequence shown here is derived from an EMBL/GenBank/DDBJ whole genome shotgun (WGS) entry which is preliminary data.</text>
</comment>
<feature type="signal peptide" evidence="3">
    <location>
        <begin position="1"/>
        <end position="22"/>
    </location>
</feature>
<name>A0A7L3C686_PELUR</name>
<dbReference type="PANTHER" id="PTHR15384:SF0">
    <property type="entry name" value="PROTEIN EVI2B"/>
    <property type="match status" value="1"/>
</dbReference>
<evidence type="ECO:0000313" key="5">
    <source>
        <dbReference type="Proteomes" id="UP000555367"/>
    </source>
</evidence>
<gene>
    <name evidence="4" type="primary">Evi2b</name>
    <name evidence="4" type="ORF">PELURI_R16261</name>
</gene>
<dbReference type="Proteomes" id="UP000555367">
    <property type="component" value="Unassembled WGS sequence"/>
</dbReference>
<feature type="region of interest" description="Disordered" evidence="1">
    <location>
        <begin position="164"/>
        <end position="266"/>
    </location>
</feature>